<evidence type="ECO:0000313" key="2">
    <source>
        <dbReference type="Proteomes" id="UP000295418"/>
    </source>
</evidence>
<sequence length="142" mass="15960">MINRRDFFKVMGDSLAKTFKEVMTPIIEHDIKKIDRVAETFSGVRFSPVAMPKEGASFDEVNIQSEPIILLLHNGGYQAWSRKCKVCGQLLHYLAYQHCFKCFACDHEASLASPDPFTTLPTKVDNGQLFVGIKAQEGSKYA</sequence>
<dbReference type="OrthoDB" id="2696394at2"/>
<dbReference type="RefSeq" id="WP_132417678.1">
    <property type="nucleotide sequence ID" value="NZ_SKFG01000006.1"/>
</dbReference>
<dbReference type="EMBL" id="SKFG01000006">
    <property type="protein sequence ID" value="TCZ78241.1"/>
    <property type="molecule type" value="Genomic_DNA"/>
</dbReference>
<comment type="caution">
    <text evidence="1">The sequence shown here is derived from an EMBL/GenBank/DDBJ whole genome shotgun (WGS) entry which is preliminary data.</text>
</comment>
<reference evidence="1 2" key="1">
    <citation type="submission" date="2019-03" db="EMBL/GenBank/DDBJ databases">
        <authorList>
            <person name="Kim M.K.M."/>
        </authorList>
    </citation>
    <scope>NUCLEOTIDE SEQUENCE [LARGE SCALE GENOMIC DNA]</scope>
    <source>
        <strain evidence="1 2">18JY21-1</strain>
    </source>
</reference>
<evidence type="ECO:0000313" key="1">
    <source>
        <dbReference type="EMBL" id="TCZ78241.1"/>
    </source>
</evidence>
<gene>
    <name evidence="1" type="ORF">E0485_08955</name>
</gene>
<dbReference type="AlphaFoldDB" id="A0A4R4EIR8"/>
<proteinExistence type="predicted"/>
<organism evidence="1 2">
    <name type="scientific">Paenibacillus albiflavus</name>
    <dbReference type="NCBI Taxonomy" id="2545760"/>
    <lineage>
        <taxon>Bacteria</taxon>
        <taxon>Bacillati</taxon>
        <taxon>Bacillota</taxon>
        <taxon>Bacilli</taxon>
        <taxon>Bacillales</taxon>
        <taxon>Paenibacillaceae</taxon>
        <taxon>Paenibacillus</taxon>
    </lineage>
</organism>
<protein>
    <submittedName>
        <fullName evidence="1">Uncharacterized protein</fullName>
    </submittedName>
</protein>
<accession>A0A4R4EIR8</accession>
<keyword evidence="2" id="KW-1185">Reference proteome</keyword>
<name>A0A4R4EIR8_9BACL</name>
<dbReference type="Proteomes" id="UP000295418">
    <property type="component" value="Unassembled WGS sequence"/>
</dbReference>